<evidence type="ECO:0000313" key="2">
    <source>
        <dbReference type="EMBL" id="WEW57573.1"/>
    </source>
</evidence>
<keyword evidence="3" id="KW-1185">Reference proteome</keyword>
<gene>
    <name evidence="2" type="ORF">PRK78_003040</name>
</gene>
<name>A0AAF0DG34_9EURO</name>
<proteinExistence type="predicted"/>
<evidence type="ECO:0000256" key="1">
    <source>
        <dbReference type="SAM" id="MobiDB-lite"/>
    </source>
</evidence>
<sequence length="106" mass="11061">MSTALKFTSPPLHPSPSPRQEQSPTPPTHVDAVSQTPSPATKSSRLVQPVSGTYSVLGAKGGGGNCVFKLEEEEELDVVPGPAGTREPLLLAAYDAKHVMVDADVV</sequence>
<feature type="compositionally biased region" description="Polar residues" evidence="1">
    <location>
        <begin position="33"/>
        <end position="47"/>
    </location>
</feature>
<accession>A0AAF0DG34</accession>
<protein>
    <submittedName>
        <fullName evidence="2">Uncharacterized protein</fullName>
    </submittedName>
</protein>
<dbReference type="Proteomes" id="UP001219355">
    <property type="component" value="Chromosome 2"/>
</dbReference>
<organism evidence="2 3">
    <name type="scientific">Emydomyces testavorans</name>
    <dbReference type="NCBI Taxonomy" id="2070801"/>
    <lineage>
        <taxon>Eukaryota</taxon>
        <taxon>Fungi</taxon>
        <taxon>Dikarya</taxon>
        <taxon>Ascomycota</taxon>
        <taxon>Pezizomycotina</taxon>
        <taxon>Eurotiomycetes</taxon>
        <taxon>Eurotiomycetidae</taxon>
        <taxon>Onygenales</taxon>
        <taxon>Nannizziopsiaceae</taxon>
        <taxon>Emydomyces</taxon>
    </lineage>
</organism>
<feature type="region of interest" description="Disordered" evidence="1">
    <location>
        <begin position="1"/>
        <end position="47"/>
    </location>
</feature>
<dbReference type="AlphaFoldDB" id="A0AAF0DG34"/>
<evidence type="ECO:0000313" key="3">
    <source>
        <dbReference type="Proteomes" id="UP001219355"/>
    </source>
</evidence>
<dbReference type="EMBL" id="CP120628">
    <property type="protein sequence ID" value="WEW57573.1"/>
    <property type="molecule type" value="Genomic_DNA"/>
</dbReference>
<reference evidence="2" key="1">
    <citation type="submission" date="2023-03" db="EMBL/GenBank/DDBJ databases">
        <title>Emydomyces testavorans Genome Sequence.</title>
        <authorList>
            <person name="Hoyer L."/>
        </authorList>
    </citation>
    <scope>NUCLEOTIDE SEQUENCE</scope>
    <source>
        <strain evidence="2">16-2883</strain>
    </source>
</reference>